<dbReference type="PANTHER" id="PTHR34035:SF1">
    <property type="entry name" value="TESTIS-EXPRESSED PROTEIN 47"/>
    <property type="match status" value="1"/>
</dbReference>
<evidence type="ECO:0000256" key="1">
    <source>
        <dbReference type="SAM" id="MobiDB-lite"/>
    </source>
</evidence>
<reference evidence="3" key="1">
    <citation type="submission" date="2022-12" db="EMBL/GenBank/DDBJ databases">
        <title>Chromosome-level genome assembly of the bean flower thrips Megalurothrips usitatus.</title>
        <authorList>
            <person name="Ma L."/>
            <person name="Liu Q."/>
            <person name="Li H."/>
            <person name="Cai W."/>
        </authorList>
    </citation>
    <scope>NUCLEOTIDE SEQUENCE</scope>
    <source>
        <strain evidence="3">Cailab_2022a</strain>
    </source>
</reference>
<name>A0AAV7Y2G7_9NEOP</name>
<feature type="compositionally biased region" description="Acidic residues" evidence="1">
    <location>
        <begin position="216"/>
        <end position="227"/>
    </location>
</feature>
<organism evidence="3 4">
    <name type="scientific">Megalurothrips usitatus</name>
    <name type="common">bean blossom thrips</name>
    <dbReference type="NCBI Taxonomy" id="439358"/>
    <lineage>
        <taxon>Eukaryota</taxon>
        <taxon>Metazoa</taxon>
        <taxon>Ecdysozoa</taxon>
        <taxon>Arthropoda</taxon>
        <taxon>Hexapoda</taxon>
        <taxon>Insecta</taxon>
        <taxon>Pterygota</taxon>
        <taxon>Neoptera</taxon>
        <taxon>Paraneoptera</taxon>
        <taxon>Thysanoptera</taxon>
        <taxon>Terebrantia</taxon>
        <taxon>Thripoidea</taxon>
        <taxon>Thripidae</taxon>
        <taxon>Megalurothrips</taxon>
    </lineage>
</organism>
<dbReference type="Proteomes" id="UP001075354">
    <property type="component" value="Chromosome 1"/>
</dbReference>
<dbReference type="GO" id="GO:0071949">
    <property type="term" value="F:FAD binding"/>
    <property type="evidence" value="ECO:0007669"/>
    <property type="project" value="InterPro"/>
</dbReference>
<dbReference type="InterPro" id="IPR007024">
    <property type="entry name" value="BLUF_domain"/>
</dbReference>
<dbReference type="Pfam" id="PF24787">
    <property type="entry name" value="TEX47"/>
    <property type="match status" value="1"/>
</dbReference>
<feature type="region of interest" description="Disordered" evidence="1">
    <location>
        <begin position="213"/>
        <end position="233"/>
    </location>
</feature>
<dbReference type="PANTHER" id="PTHR34035">
    <property type="entry name" value="TESTIS-EXPRESSED PROTEIN 47"/>
    <property type="match status" value="1"/>
</dbReference>
<dbReference type="AlphaFoldDB" id="A0AAV7Y2G7"/>
<dbReference type="GO" id="GO:0009882">
    <property type="term" value="F:blue light photoreceptor activity"/>
    <property type="evidence" value="ECO:0007669"/>
    <property type="project" value="InterPro"/>
</dbReference>
<evidence type="ECO:0000313" key="3">
    <source>
        <dbReference type="EMBL" id="KAJ1531473.1"/>
    </source>
</evidence>
<evidence type="ECO:0000259" key="2">
    <source>
        <dbReference type="PROSITE" id="PS50925"/>
    </source>
</evidence>
<feature type="domain" description="BLUF" evidence="2">
    <location>
        <begin position="1"/>
        <end position="96"/>
    </location>
</feature>
<proteinExistence type="predicted"/>
<accession>A0AAV7Y2G7</accession>
<gene>
    <name evidence="3" type="ORF">ONE63_000148</name>
</gene>
<dbReference type="EMBL" id="JAPTSV010000001">
    <property type="protein sequence ID" value="KAJ1531473.1"/>
    <property type="molecule type" value="Genomic_DNA"/>
</dbReference>
<keyword evidence="4" id="KW-1185">Reference proteome</keyword>
<comment type="caution">
    <text evidence="3">The sequence shown here is derived from an EMBL/GenBank/DDBJ whole genome shotgun (WGS) entry which is preliminary data.</text>
</comment>
<evidence type="ECO:0000313" key="4">
    <source>
        <dbReference type="Proteomes" id="UP001075354"/>
    </source>
</evidence>
<dbReference type="PROSITE" id="PS50925">
    <property type="entry name" value="BLUF"/>
    <property type="match status" value="1"/>
</dbReference>
<dbReference type="InterPro" id="IPR055308">
    <property type="entry name" value="TEX47-like"/>
</dbReference>
<protein>
    <recommendedName>
        <fullName evidence="2">BLUF domain-containing protein</fullName>
    </recommendedName>
</protein>
<sequence>MLYIGEHRLGRGVEDFMKTVVSVQAEQPREEGLTGFLLVYQNHFIHIVEGSESTLSRHLRSVIKGGDEAAEGIGKVKVILEITHVNKRCFVSWSSRIATPPTLASQLKLGAAEAARHADAVLTKVLRLVDTLKKLPPGAPLSQHQALQLPEAELLQALLDSPLLQDARDLLQEQRQPPRIALYDDAVWPMQSDFVPYNLLEEPIAVPSEIQLDTLETAEGDDGDEEGGGGKGR</sequence>
<dbReference type="Gene3D" id="3.30.70.100">
    <property type="match status" value="1"/>
</dbReference>